<accession>A0ACC2RGD1</accession>
<dbReference type="Proteomes" id="UP001165960">
    <property type="component" value="Unassembled WGS sequence"/>
</dbReference>
<organism evidence="1 2">
    <name type="scientific">Entomophthora muscae</name>
    <dbReference type="NCBI Taxonomy" id="34485"/>
    <lineage>
        <taxon>Eukaryota</taxon>
        <taxon>Fungi</taxon>
        <taxon>Fungi incertae sedis</taxon>
        <taxon>Zoopagomycota</taxon>
        <taxon>Entomophthoromycotina</taxon>
        <taxon>Entomophthoromycetes</taxon>
        <taxon>Entomophthorales</taxon>
        <taxon>Entomophthoraceae</taxon>
        <taxon>Entomophthora</taxon>
    </lineage>
</organism>
<proteinExistence type="predicted"/>
<gene>
    <name evidence="1" type="ORF">DSO57_1027904</name>
</gene>
<protein>
    <submittedName>
        <fullName evidence="1">Uncharacterized protein</fullName>
    </submittedName>
</protein>
<keyword evidence="2" id="KW-1185">Reference proteome</keyword>
<dbReference type="EMBL" id="QTSX02007273">
    <property type="protein sequence ID" value="KAJ9049119.1"/>
    <property type="molecule type" value="Genomic_DNA"/>
</dbReference>
<reference evidence="1" key="1">
    <citation type="submission" date="2022-04" db="EMBL/GenBank/DDBJ databases">
        <title>Genome of the entomopathogenic fungus Entomophthora muscae.</title>
        <authorList>
            <person name="Elya C."/>
            <person name="Lovett B.R."/>
            <person name="Lee E."/>
            <person name="Macias A.M."/>
            <person name="Hajek A.E."/>
            <person name="De Bivort B.L."/>
            <person name="Kasson M.T."/>
            <person name="De Fine Licht H.H."/>
            <person name="Stajich J.E."/>
        </authorList>
    </citation>
    <scope>NUCLEOTIDE SEQUENCE</scope>
    <source>
        <strain evidence="1">Berkeley</strain>
    </source>
</reference>
<sequence>MPVPASAPLSPKGAAWYSWYPEKCRLHLDPTGGSCFIERPWVFLSPRGICSLTMAFLAALCNSPYETRCLLFLPVFCVVIDDTLSSGHPSCPLDGVL</sequence>
<name>A0ACC2RGD1_9FUNG</name>
<evidence type="ECO:0000313" key="2">
    <source>
        <dbReference type="Proteomes" id="UP001165960"/>
    </source>
</evidence>
<evidence type="ECO:0000313" key="1">
    <source>
        <dbReference type="EMBL" id="KAJ9049119.1"/>
    </source>
</evidence>
<comment type="caution">
    <text evidence="1">The sequence shown here is derived from an EMBL/GenBank/DDBJ whole genome shotgun (WGS) entry which is preliminary data.</text>
</comment>